<keyword evidence="2" id="KW-0732">Signal</keyword>
<gene>
    <name evidence="3" type="ORF">FOZ76_00215</name>
</gene>
<dbReference type="Proteomes" id="UP000318405">
    <property type="component" value="Unassembled WGS sequence"/>
</dbReference>
<name>A0A556B2Y5_9BURK</name>
<evidence type="ECO:0000313" key="3">
    <source>
        <dbReference type="EMBL" id="TSH99195.1"/>
    </source>
</evidence>
<accession>A0A556B2Y5</accession>
<dbReference type="PIRSF" id="PIRSF017082">
    <property type="entry name" value="YflP"/>
    <property type="match status" value="1"/>
</dbReference>
<dbReference type="Gene3D" id="3.40.190.150">
    <property type="entry name" value="Bordetella uptake gene, domain 1"/>
    <property type="match status" value="1"/>
</dbReference>
<feature type="signal peptide" evidence="2">
    <location>
        <begin position="1"/>
        <end position="22"/>
    </location>
</feature>
<comment type="similarity">
    <text evidence="1">Belongs to the UPF0065 (bug) family.</text>
</comment>
<sequence length="326" mass="34100">MKSLLHTAALAAALLCAGTAQAADTAAYPARPISVIVPFDPGGGIDVLVRAVGAELAQRWGQPFVVENRPGAGSLIGASAVARARPDGYTLLATVNQTMVGNRYLFKNLPYDPDKDFVPITMMVRADQLVVANAGLPADTLEDALQLARDKPGSLSFGSFGNGSQPHLLFETINEREKLDLLHIPYKGITPNLTALAAGEVNLGSGSVAVVQPLIDAGKIKPLAVAGDERVAQFPDVSTTTEQGLPYVKTSIWYALFAPAGTPPEIVDKLRNGIKEVLDDPDFAEKHATSKGLAVVVGDGEQLRATIAADNASTAEMVKAAGVTPE</sequence>
<dbReference type="SUPFAM" id="SSF53850">
    <property type="entry name" value="Periplasmic binding protein-like II"/>
    <property type="match status" value="1"/>
</dbReference>
<proteinExistence type="inferred from homology"/>
<dbReference type="RefSeq" id="WP_143946104.1">
    <property type="nucleotide sequence ID" value="NZ_BAABMB010000001.1"/>
</dbReference>
<dbReference type="EMBL" id="VLTJ01000001">
    <property type="protein sequence ID" value="TSH99195.1"/>
    <property type="molecule type" value="Genomic_DNA"/>
</dbReference>
<evidence type="ECO:0000256" key="2">
    <source>
        <dbReference type="SAM" id="SignalP"/>
    </source>
</evidence>
<dbReference type="OrthoDB" id="8958206at2"/>
<dbReference type="InterPro" id="IPR005064">
    <property type="entry name" value="BUG"/>
</dbReference>
<dbReference type="Pfam" id="PF03401">
    <property type="entry name" value="TctC"/>
    <property type="match status" value="1"/>
</dbReference>
<dbReference type="CDD" id="cd07012">
    <property type="entry name" value="PBP2_Bug_TTT"/>
    <property type="match status" value="1"/>
</dbReference>
<dbReference type="InterPro" id="IPR042100">
    <property type="entry name" value="Bug_dom1"/>
</dbReference>
<dbReference type="PANTHER" id="PTHR42928:SF5">
    <property type="entry name" value="BLR1237 PROTEIN"/>
    <property type="match status" value="1"/>
</dbReference>
<protein>
    <submittedName>
        <fullName evidence="3">Tripartite tricarboxylate transporter substrate binding protein</fullName>
    </submittedName>
</protein>
<dbReference type="PANTHER" id="PTHR42928">
    <property type="entry name" value="TRICARBOXYLATE-BINDING PROTEIN"/>
    <property type="match status" value="1"/>
</dbReference>
<comment type="caution">
    <text evidence="3">The sequence shown here is derived from an EMBL/GenBank/DDBJ whole genome shotgun (WGS) entry which is preliminary data.</text>
</comment>
<feature type="chain" id="PRO_5021898243" evidence="2">
    <location>
        <begin position="23"/>
        <end position="326"/>
    </location>
</feature>
<dbReference type="AlphaFoldDB" id="A0A556B2Y5"/>
<evidence type="ECO:0000313" key="4">
    <source>
        <dbReference type="Proteomes" id="UP000318405"/>
    </source>
</evidence>
<dbReference type="Gene3D" id="3.40.190.10">
    <property type="entry name" value="Periplasmic binding protein-like II"/>
    <property type="match status" value="1"/>
</dbReference>
<evidence type="ECO:0000256" key="1">
    <source>
        <dbReference type="ARBA" id="ARBA00006987"/>
    </source>
</evidence>
<reference evidence="3 4" key="1">
    <citation type="submission" date="2019-07" db="EMBL/GenBank/DDBJ databases">
        <title>Qingshengfaniella alkalisoli gen. nov., sp. nov., isolated from saline soil.</title>
        <authorList>
            <person name="Xu L."/>
            <person name="Huang X.-X."/>
            <person name="Sun J.-Q."/>
        </authorList>
    </citation>
    <scope>NUCLEOTIDE SEQUENCE [LARGE SCALE GENOMIC DNA]</scope>
    <source>
        <strain evidence="3 4">DSM 27279</strain>
    </source>
</reference>
<keyword evidence="4" id="KW-1185">Reference proteome</keyword>
<organism evidence="3 4">
    <name type="scientific">Verticiella sediminum</name>
    <dbReference type="NCBI Taxonomy" id="1247510"/>
    <lineage>
        <taxon>Bacteria</taxon>
        <taxon>Pseudomonadati</taxon>
        <taxon>Pseudomonadota</taxon>
        <taxon>Betaproteobacteria</taxon>
        <taxon>Burkholderiales</taxon>
        <taxon>Alcaligenaceae</taxon>
        <taxon>Verticiella</taxon>
    </lineage>
</organism>